<dbReference type="InterPro" id="IPR029012">
    <property type="entry name" value="Helix_hairpin_bin_sf"/>
</dbReference>
<evidence type="ECO:0000256" key="8">
    <source>
        <dbReference type="ARBA" id="ARBA00032437"/>
    </source>
</evidence>
<dbReference type="InterPro" id="IPR028945">
    <property type="entry name" value="Get1"/>
</dbReference>
<protein>
    <recommendedName>
        <fullName evidence="3">Guided entry of tail-anchored proteins factor 1</fullName>
    </recommendedName>
    <alternativeName>
        <fullName evidence="8">Tail-anchored protein insertion receptor WRB</fullName>
    </alternativeName>
    <alternativeName>
        <fullName evidence="9">Tryptophan-rich basic protein</fullName>
    </alternativeName>
</protein>
<comment type="subcellular location">
    <subcellularLocation>
        <location evidence="1">Endoplasmic reticulum membrane</location>
        <topology evidence="1">Multi-pass membrane protein</topology>
    </subcellularLocation>
</comment>
<evidence type="ECO:0000256" key="3">
    <source>
        <dbReference type="ARBA" id="ARBA00017951"/>
    </source>
</evidence>
<keyword evidence="11" id="KW-1185">Reference proteome</keyword>
<gene>
    <name evidence="10" type="ORF">KUTeg_007377</name>
</gene>
<organism evidence="10 11">
    <name type="scientific">Tegillarca granosa</name>
    <name type="common">Malaysian cockle</name>
    <name type="synonym">Anadara granosa</name>
    <dbReference type="NCBI Taxonomy" id="220873"/>
    <lineage>
        <taxon>Eukaryota</taxon>
        <taxon>Metazoa</taxon>
        <taxon>Spiralia</taxon>
        <taxon>Lophotrochozoa</taxon>
        <taxon>Mollusca</taxon>
        <taxon>Bivalvia</taxon>
        <taxon>Autobranchia</taxon>
        <taxon>Pteriomorphia</taxon>
        <taxon>Arcoida</taxon>
        <taxon>Arcoidea</taxon>
        <taxon>Arcidae</taxon>
        <taxon>Tegillarca</taxon>
    </lineage>
</organism>
<evidence type="ECO:0000313" key="10">
    <source>
        <dbReference type="EMBL" id="KAJ8315227.1"/>
    </source>
</evidence>
<sequence length="96" mass="11217">MYNPGFHHIQNYAMVCLYLNLYQITDEELNLRSEVKDLKAAQDTISMTDEFAKYAKFQRRIDKLLVTIKEHSSFRAKHTAMLTFGVKIGIHVMHVV</sequence>
<evidence type="ECO:0000256" key="4">
    <source>
        <dbReference type="ARBA" id="ARBA00022692"/>
    </source>
</evidence>
<dbReference type="EMBL" id="JARBDR010000337">
    <property type="protein sequence ID" value="KAJ8315227.1"/>
    <property type="molecule type" value="Genomic_DNA"/>
</dbReference>
<proteinExistence type="inferred from homology"/>
<evidence type="ECO:0000256" key="9">
    <source>
        <dbReference type="ARBA" id="ARBA00033006"/>
    </source>
</evidence>
<accession>A0ABQ9FFG6</accession>
<dbReference type="Pfam" id="PF04420">
    <property type="entry name" value="CHD5"/>
    <property type="match status" value="1"/>
</dbReference>
<dbReference type="Gene3D" id="1.10.287.660">
    <property type="entry name" value="Helix hairpin bin"/>
    <property type="match status" value="1"/>
</dbReference>
<evidence type="ECO:0000256" key="2">
    <source>
        <dbReference type="ARBA" id="ARBA00010799"/>
    </source>
</evidence>
<keyword evidence="7" id="KW-0472">Membrane</keyword>
<evidence type="ECO:0000256" key="5">
    <source>
        <dbReference type="ARBA" id="ARBA00022824"/>
    </source>
</evidence>
<evidence type="ECO:0000256" key="1">
    <source>
        <dbReference type="ARBA" id="ARBA00004477"/>
    </source>
</evidence>
<evidence type="ECO:0000313" key="11">
    <source>
        <dbReference type="Proteomes" id="UP001217089"/>
    </source>
</evidence>
<dbReference type="PANTHER" id="PTHR42650:SF1">
    <property type="entry name" value="GUIDED ENTRY OF TAIL-ANCHORED PROTEINS FACTOR 1"/>
    <property type="match status" value="1"/>
</dbReference>
<name>A0ABQ9FFG6_TEGGR</name>
<comment type="similarity">
    <text evidence="2">Belongs to the WRB/GET1 family.</text>
</comment>
<evidence type="ECO:0000256" key="7">
    <source>
        <dbReference type="ARBA" id="ARBA00023136"/>
    </source>
</evidence>
<keyword evidence="4" id="KW-0812">Transmembrane</keyword>
<evidence type="ECO:0000256" key="6">
    <source>
        <dbReference type="ARBA" id="ARBA00022989"/>
    </source>
</evidence>
<dbReference type="Proteomes" id="UP001217089">
    <property type="component" value="Unassembled WGS sequence"/>
</dbReference>
<keyword evidence="5" id="KW-0256">Endoplasmic reticulum</keyword>
<comment type="caution">
    <text evidence="10">The sequence shown here is derived from an EMBL/GenBank/DDBJ whole genome shotgun (WGS) entry which is preliminary data.</text>
</comment>
<reference evidence="10 11" key="1">
    <citation type="submission" date="2022-12" db="EMBL/GenBank/DDBJ databases">
        <title>Chromosome-level genome of Tegillarca granosa.</title>
        <authorList>
            <person name="Kim J."/>
        </authorList>
    </citation>
    <scope>NUCLEOTIDE SEQUENCE [LARGE SCALE GENOMIC DNA]</scope>
    <source>
        <strain evidence="10">Teg-2019</strain>
        <tissue evidence="10">Adductor muscle</tissue>
    </source>
</reference>
<dbReference type="PANTHER" id="PTHR42650">
    <property type="entry name" value="TAIL-ANCHORED PROTEIN INSERTION RECEPTOR WRB"/>
    <property type="match status" value="1"/>
</dbReference>
<keyword evidence="6" id="KW-1133">Transmembrane helix</keyword>